<dbReference type="AlphaFoldDB" id="A0A9D4GU75"/>
<gene>
    <name evidence="1" type="ORF">DPMN_125560</name>
</gene>
<evidence type="ECO:0000313" key="2">
    <source>
        <dbReference type="Proteomes" id="UP000828390"/>
    </source>
</evidence>
<reference evidence="1" key="1">
    <citation type="journal article" date="2019" name="bioRxiv">
        <title>The Genome of the Zebra Mussel, Dreissena polymorpha: A Resource for Invasive Species Research.</title>
        <authorList>
            <person name="McCartney M.A."/>
            <person name="Auch B."/>
            <person name="Kono T."/>
            <person name="Mallez S."/>
            <person name="Zhang Y."/>
            <person name="Obille A."/>
            <person name="Becker A."/>
            <person name="Abrahante J.E."/>
            <person name="Garbe J."/>
            <person name="Badalamenti J.P."/>
            <person name="Herman A."/>
            <person name="Mangelson H."/>
            <person name="Liachko I."/>
            <person name="Sullivan S."/>
            <person name="Sone E.D."/>
            <person name="Koren S."/>
            <person name="Silverstein K.A.T."/>
            <person name="Beckman K.B."/>
            <person name="Gohl D.M."/>
        </authorList>
    </citation>
    <scope>NUCLEOTIDE SEQUENCE</scope>
    <source>
        <strain evidence="1">Duluth1</strain>
        <tissue evidence="1">Whole animal</tissue>
    </source>
</reference>
<comment type="caution">
    <text evidence="1">The sequence shown here is derived from an EMBL/GenBank/DDBJ whole genome shotgun (WGS) entry which is preliminary data.</text>
</comment>
<reference evidence="1" key="2">
    <citation type="submission" date="2020-11" db="EMBL/GenBank/DDBJ databases">
        <authorList>
            <person name="McCartney M.A."/>
            <person name="Auch B."/>
            <person name="Kono T."/>
            <person name="Mallez S."/>
            <person name="Becker A."/>
            <person name="Gohl D.M."/>
            <person name="Silverstein K.A.T."/>
            <person name="Koren S."/>
            <person name="Bechman K.B."/>
            <person name="Herman A."/>
            <person name="Abrahante J.E."/>
            <person name="Garbe J."/>
        </authorList>
    </citation>
    <scope>NUCLEOTIDE SEQUENCE</scope>
    <source>
        <strain evidence="1">Duluth1</strain>
        <tissue evidence="1">Whole animal</tissue>
    </source>
</reference>
<accession>A0A9D4GU75</accession>
<sequence length="118" mass="14651">MLLSEVVIHNVTQNPVLTFGKFYNQFTVAYVVDEDAVLAVCDALLRCLRYIRIPSQEDDKKGAYFAVFRYVQLRSSAKGTVAKRRWYATIENYYFHYHYFYHYYYNYYFYYYYYYYWK</sequence>
<evidence type="ECO:0000313" key="1">
    <source>
        <dbReference type="EMBL" id="KAH3823741.1"/>
    </source>
</evidence>
<dbReference type="EMBL" id="JAIWYP010000005">
    <property type="protein sequence ID" value="KAH3823741.1"/>
    <property type="molecule type" value="Genomic_DNA"/>
</dbReference>
<keyword evidence="2" id="KW-1185">Reference proteome</keyword>
<name>A0A9D4GU75_DREPO</name>
<proteinExistence type="predicted"/>
<dbReference type="Proteomes" id="UP000828390">
    <property type="component" value="Unassembled WGS sequence"/>
</dbReference>
<organism evidence="1 2">
    <name type="scientific">Dreissena polymorpha</name>
    <name type="common">Zebra mussel</name>
    <name type="synonym">Mytilus polymorpha</name>
    <dbReference type="NCBI Taxonomy" id="45954"/>
    <lineage>
        <taxon>Eukaryota</taxon>
        <taxon>Metazoa</taxon>
        <taxon>Spiralia</taxon>
        <taxon>Lophotrochozoa</taxon>
        <taxon>Mollusca</taxon>
        <taxon>Bivalvia</taxon>
        <taxon>Autobranchia</taxon>
        <taxon>Heteroconchia</taxon>
        <taxon>Euheterodonta</taxon>
        <taxon>Imparidentia</taxon>
        <taxon>Neoheterodontei</taxon>
        <taxon>Myida</taxon>
        <taxon>Dreissenoidea</taxon>
        <taxon>Dreissenidae</taxon>
        <taxon>Dreissena</taxon>
    </lineage>
</organism>
<protein>
    <submittedName>
        <fullName evidence="1">Uncharacterized protein</fullName>
    </submittedName>
</protein>